<comment type="caution">
    <text evidence="2">The sequence shown here is derived from an EMBL/GenBank/DDBJ whole genome shotgun (WGS) entry which is preliminary data.</text>
</comment>
<dbReference type="Gene3D" id="3.40.630.90">
    <property type="match status" value="1"/>
</dbReference>
<evidence type="ECO:0000313" key="2">
    <source>
        <dbReference type="EMBL" id="OWJ69030.1"/>
    </source>
</evidence>
<dbReference type="InterPro" id="IPR016181">
    <property type="entry name" value="Acyl_CoA_acyltransferase"/>
</dbReference>
<organism evidence="2 3">
    <name type="scientific">Inquilinus limosus</name>
    <dbReference type="NCBI Taxonomy" id="171674"/>
    <lineage>
        <taxon>Bacteria</taxon>
        <taxon>Pseudomonadati</taxon>
        <taxon>Pseudomonadota</taxon>
        <taxon>Alphaproteobacteria</taxon>
        <taxon>Rhodospirillales</taxon>
        <taxon>Rhodospirillaceae</taxon>
        <taxon>Inquilinus</taxon>
    </lineage>
</organism>
<dbReference type="GO" id="GO:0016747">
    <property type="term" value="F:acyltransferase activity, transferring groups other than amino-acyl groups"/>
    <property type="evidence" value="ECO:0007669"/>
    <property type="project" value="InterPro"/>
</dbReference>
<gene>
    <name evidence="2" type="ORF">BWR60_00305</name>
</gene>
<evidence type="ECO:0000313" key="3">
    <source>
        <dbReference type="Proteomes" id="UP000196655"/>
    </source>
</evidence>
<dbReference type="Gene3D" id="3.40.630.30">
    <property type="match status" value="1"/>
</dbReference>
<dbReference type="Proteomes" id="UP000196655">
    <property type="component" value="Unassembled WGS sequence"/>
</dbReference>
<feature type="domain" description="N-acetyltransferase" evidence="1">
    <location>
        <begin position="8"/>
        <end position="143"/>
    </location>
</feature>
<dbReference type="AlphaFoldDB" id="A0A211ZUS5"/>
<dbReference type="RefSeq" id="WP_179221562.1">
    <property type="nucleotide sequence ID" value="NZ_NHON01000001.1"/>
</dbReference>
<dbReference type="EMBL" id="NHON01000001">
    <property type="protein sequence ID" value="OWJ69030.1"/>
    <property type="molecule type" value="Genomic_DNA"/>
</dbReference>
<dbReference type="InterPro" id="IPR041496">
    <property type="entry name" value="YitH/HolE_GNAT"/>
</dbReference>
<dbReference type="PANTHER" id="PTHR47237">
    <property type="entry name" value="SLL0310 PROTEIN"/>
    <property type="match status" value="1"/>
</dbReference>
<name>A0A211ZUS5_9PROT</name>
<proteinExistence type="predicted"/>
<evidence type="ECO:0000259" key="1">
    <source>
        <dbReference type="PROSITE" id="PS51186"/>
    </source>
</evidence>
<dbReference type="PANTHER" id="PTHR47237:SF2">
    <property type="entry name" value="BLL4206 PROTEIN"/>
    <property type="match status" value="1"/>
</dbReference>
<sequence>MTQDPPPPTLRPMTEQDLPALHALTVEVGWAHRPEDWRFVFEVGDGVVACDGAGRVIGSALWWPFGPDFGTVGMIIVSPRLQAKGTGRRLMRWLFDRAGDRVLQLNATPAGLRLYRSEGFQEIGRIHQHQGPVQPVPAVAAAGRVRPIAAGDWPRIHALDTGAYGAERSAALDALAARSVGYGYEVDAELQGFSLCRPFGRGHVVGPIVAPDEAAAIALLQPHLQEHAGRFLRVDTPDDGAFAGRLAAAGLARVDTVATMRRGDRPERPGSARIFGLINQALG</sequence>
<dbReference type="Pfam" id="PF18014">
    <property type="entry name" value="Acetyltransf_18"/>
    <property type="match status" value="1"/>
</dbReference>
<reference evidence="2" key="1">
    <citation type="submission" date="2017-05" db="EMBL/GenBank/DDBJ databases">
        <authorList>
            <person name="Song R."/>
            <person name="Chenine A.L."/>
            <person name="Ruprecht R.M."/>
        </authorList>
    </citation>
    <scope>NUCLEOTIDE SEQUENCE [LARGE SCALE GENOMIC DNA]</scope>
    <source>
        <strain evidence="2">I</strain>
    </source>
</reference>
<dbReference type="STRING" id="1122125.GCA_000423185_02451"/>
<dbReference type="CDD" id="cd04301">
    <property type="entry name" value="NAT_SF"/>
    <property type="match status" value="1"/>
</dbReference>
<dbReference type="InterPro" id="IPR052729">
    <property type="entry name" value="Acyl/Acetyltrans_Enzymes"/>
</dbReference>
<dbReference type="SUPFAM" id="SSF55729">
    <property type="entry name" value="Acyl-CoA N-acyltransferases (Nat)"/>
    <property type="match status" value="1"/>
</dbReference>
<dbReference type="InterPro" id="IPR000182">
    <property type="entry name" value="GNAT_dom"/>
</dbReference>
<dbReference type="PROSITE" id="PS51186">
    <property type="entry name" value="GNAT"/>
    <property type="match status" value="1"/>
</dbReference>
<protein>
    <recommendedName>
        <fullName evidence="1">N-acetyltransferase domain-containing protein</fullName>
    </recommendedName>
</protein>
<dbReference type="Pfam" id="PF13508">
    <property type="entry name" value="Acetyltransf_7"/>
    <property type="match status" value="1"/>
</dbReference>
<keyword evidence="3" id="KW-1185">Reference proteome</keyword>
<accession>A0A211ZUS5</accession>